<dbReference type="Gene3D" id="3.30.40.10">
    <property type="entry name" value="Zinc/RING finger domain, C3HC4 (zinc finger)"/>
    <property type="match status" value="1"/>
</dbReference>
<evidence type="ECO:0000256" key="2">
    <source>
        <dbReference type="ARBA" id="ARBA00009085"/>
    </source>
</evidence>
<dbReference type="PROSITE" id="PS50271">
    <property type="entry name" value="ZF_UBP"/>
    <property type="match status" value="1"/>
</dbReference>
<keyword evidence="6" id="KW-0677">Repeat</keyword>
<dbReference type="InterPro" id="IPR018200">
    <property type="entry name" value="USP_CS"/>
</dbReference>
<comment type="similarity">
    <text evidence="2">Belongs to the peptidase C19 family.</text>
</comment>
<evidence type="ECO:0000256" key="9">
    <source>
        <dbReference type="ARBA" id="ARBA00022801"/>
    </source>
</evidence>
<feature type="domain" description="USP" evidence="13">
    <location>
        <begin position="147"/>
        <end position="263"/>
    </location>
</feature>
<evidence type="ECO:0000256" key="4">
    <source>
        <dbReference type="ARBA" id="ARBA00022670"/>
    </source>
</evidence>
<dbReference type="Pfam" id="PF02148">
    <property type="entry name" value="zf-UBP"/>
    <property type="match status" value="1"/>
</dbReference>
<evidence type="ECO:0000313" key="15">
    <source>
        <dbReference type="EMBL" id="KAH8503924.1"/>
    </source>
</evidence>
<evidence type="ECO:0000256" key="7">
    <source>
        <dbReference type="ARBA" id="ARBA00022771"/>
    </source>
</evidence>
<evidence type="ECO:0000259" key="14">
    <source>
        <dbReference type="PROSITE" id="PS50271"/>
    </source>
</evidence>
<protein>
    <recommendedName>
        <fullName evidence="3">ubiquitinyl hydrolase 1</fullName>
        <ecNumber evidence="3">3.4.19.12</ecNumber>
    </recommendedName>
</protein>
<dbReference type="GO" id="GO:0016579">
    <property type="term" value="P:protein deubiquitination"/>
    <property type="evidence" value="ECO:0007669"/>
    <property type="project" value="InterPro"/>
</dbReference>
<keyword evidence="9" id="KW-0378">Hydrolase</keyword>
<evidence type="ECO:0000256" key="8">
    <source>
        <dbReference type="ARBA" id="ARBA00022786"/>
    </source>
</evidence>
<comment type="caution">
    <text evidence="15">The sequence shown here is derived from an EMBL/GenBank/DDBJ whole genome shotgun (WGS) entry which is preliminary data.</text>
</comment>
<evidence type="ECO:0000259" key="13">
    <source>
        <dbReference type="PROSITE" id="PS50235"/>
    </source>
</evidence>
<sequence>MSLPQIDNGVVIPPSRWKCARCDKKDKLRLNLTDGMILCGQKNWDGTGGNNHAIEHYKETSYPPAVKLGTITADLEAADVFSYPEDDSVVDPLLALHLAFFGIDFSPLQKTEMTTAERELDQNTNHDWNPIQVSGQDVEPIFGPGYTGLVNLGNNCYMAAPMQVVFSTRSFNSRYYINQSSKMAFEMAPADPTADLNTQLTKLPHGMLPGKQSVPALENDDKANARTTLVARKGVGKANSAIKQILQMNTNGSLASAIFTGCP</sequence>
<evidence type="ECO:0000313" key="16">
    <source>
        <dbReference type="Proteomes" id="UP000807159"/>
    </source>
</evidence>
<evidence type="ECO:0000256" key="11">
    <source>
        <dbReference type="ARBA" id="ARBA00022833"/>
    </source>
</evidence>
<evidence type="ECO:0000256" key="5">
    <source>
        <dbReference type="ARBA" id="ARBA00022723"/>
    </source>
</evidence>
<dbReference type="InterPro" id="IPR001607">
    <property type="entry name" value="Znf_UBP"/>
</dbReference>
<dbReference type="Proteomes" id="UP000807159">
    <property type="component" value="Chromosome 7"/>
</dbReference>
<dbReference type="GO" id="GO:0008270">
    <property type="term" value="F:zinc ion binding"/>
    <property type="evidence" value="ECO:0007669"/>
    <property type="project" value="UniProtKB-KW"/>
</dbReference>
<keyword evidence="16" id="KW-1185">Reference proteome</keyword>
<dbReference type="AlphaFoldDB" id="A0A8T2YFJ8"/>
<dbReference type="InterPro" id="IPR038765">
    <property type="entry name" value="Papain-like_cys_pep_sf"/>
</dbReference>
<evidence type="ECO:0000256" key="12">
    <source>
        <dbReference type="PROSITE-ProRule" id="PRU00502"/>
    </source>
</evidence>
<accession>A0A8T2YFJ8</accession>
<keyword evidence="7 12" id="KW-0863">Zinc-finger</keyword>
<reference evidence="15" key="1">
    <citation type="journal article" date="2021" name="J. Hered.">
        <title>Genome Assembly of Salicaceae Populus deltoides (Eastern Cottonwood) I-69 Based on Nanopore Sequencing and Hi-C Technologies.</title>
        <authorList>
            <person name="Bai S."/>
            <person name="Wu H."/>
            <person name="Zhang J."/>
            <person name="Pan Z."/>
            <person name="Zhao W."/>
            <person name="Li Z."/>
            <person name="Tong C."/>
        </authorList>
    </citation>
    <scope>NUCLEOTIDE SEQUENCE</scope>
    <source>
        <tissue evidence="15">Leaf</tissue>
    </source>
</reference>
<dbReference type="GO" id="GO:0006508">
    <property type="term" value="P:proteolysis"/>
    <property type="evidence" value="ECO:0007669"/>
    <property type="project" value="UniProtKB-KW"/>
</dbReference>
<evidence type="ECO:0000256" key="3">
    <source>
        <dbReference type="ARBA" id="ARBA00012759"/>
    </source>
</evidence>
<evidence type="ECO:0000256" key="6">
    <source>
        <dbReference type="ARBA" id="ARBA00022737"/>
    </source>
</evidence>
<organism evidence="15 16">
    <name type="scientific">Populus deltoides</name>
    <name type="common">Eastern poplar</name>
    <name type="synonym">Eastern cottonwood</name>
    <dbReference type="NCBI Taxonomy" id="3696"/>
    <lineage>
        <taxon>Eukaryota</taxon>
        <taxon>Viridiplantae</taxon>
        <taxon>Streptophyta</taxon>
        <taxon>Embryophyta</taxon>
        <taxon>Tracheophyta</taxon>
        <taxon>Spermatophyta</taxon>
        <taxon>Magnoliopsida</taxon>
        <taxon>eudicotyledons</taxon>
        <taxon>Gunneridae</taxon>
        <taxon>Pentapetalae</taxon>
        <taxon>rosids</taxon>
        <taxon>fabids</taxon>
        <taxon>Malpighiales</taxon>
        <taxon>Salicaceae</taxon>
        <taxon>Saliceae</taxon>
        <taxon>Populus</taxon>
    </lineage>
</organism>
<dbReference type="FunFam" id="3.30.40.10:FF:000026">
    <property type="entry name" value="Ubiquitin carboxyl-terminal hydrolase"/>
    <property type="match status" value="1"/>
</dbReference>
<dbReference type="SMART" id="SM00290">
    <property type="entry name" value="ZnF_UBP"/>
    <property type="match status" value="1"/>
</dbReference>
<feature type="domain" description="UBP-type" evidence="14">
    <location>
        <begin position="1"/>
        <end position="105"/>
    </location>
</feature>
<dbReference type="SUPFAM" id="SSF54001">
    <property type="entry name" value="Cysteine proteinases"/>
    <property type="match status" value="1"/>
</dbReference>
<dbReference type="Gene3D" id="3.90.70.10">
    <property type="entry name" value="Cysteine proteinases"/>
    <property type="match status" value="1"/>
</dbReference>
<dbReference type="GO" id="GO:0004843">
    <property type="term" value="F:cysteine-type deubiquitinase activity"/>
    <property type="evidence" value="ECO:0007669"/>
    <property type="project" value="UniProtKB-EC"/>
</dbReference>
<comment type="catalytic activity">
    <reaction evidence="1">
        <text>Thiol-dependent hydrolysis of ester, thioester, amide, peptide and isopeptide bonds formed by the C-terminal Gly of ubiquitin (a 76-residue protein attached to proteins as an intracellular targeting signal).</text>
        <dbReference type="EC" id="3.4.19.12"/>
    </reaction>
</comment>
<keyword evidence="10" id="KW-0788">Thiol protease</keyword>
<name>A0A8T2YFJ8_POPDE</name>
<keyword evidence="4" id="KW-0645">Protease</keyword>
<evidence type="ECO:0000256" key="1">
    <source>
        <dbReference type="ARBA" id="ARBA00000707"/>
    </source>
</evidence>
<dbReference type="InterPro" id="IPR013083">
    <property type="entry name" value="Znf_RING/FYVE/PHD"/>
</dbReference>
<dbReference type="PROSITE" id="PS50235">
    <property type="entry name" value="USP_3"/>
    <property type="match status" value="1"/>
</dbReference>
<gene>
    <name evidence="15" type="ORF">H0E87_014970</name>
</gene>
<keyword evidence="5" id="KW-0479">Metal-binding</keyword>
<dbReference type="InterPro" id="IPR028889">
    <property type="entry name" value="USP"/>
</dbReference>
<dbReference type="EMBL" id="JACEGQ020000007">
    <property type="protein sequence ID" value="KAH8503924.1"/>
    <property type="molecule type" value="Genomic_DNA"/>
</dbReference>
<evidence type="ECO:0000256" key="10">
    <source>
        <dbReference type="ARBA" id="ARBA00022807"/>
    </source>
</evidence>
<keyword evidence="8" id="KW-0833">Ubl conjugation pathway</keyword>
<proteinExistence type="inferred from homology"/>
<dbReference type="Pfam" id="PF00443">
    <property type="entry name" value="UCH"/>
    <property type="match status" value="1"/>
</dbReference>
<keyword evidence="11" id="KW-0862">Zinc</keyword>
<dbReference type="InterPro" id="IPR001394">
    <property type="entry name" value="Peptidase_C19_UCH"/>
</dbReference>
<dbReference type="PROSITE" id="PS00972">
    <property type="entry name" value="USP_1"/>
    <property type="match status" value="1"/>
</dbReference>
<dbReference type="SUPFAM" id="SSF57850">
    <property type="entry name" value="RING/U-box"/>
    <property type="match status" value="1"/>
</dbReference>
<dbReference type="EC" id="3.4.19.12" evidence="3"/>